<organism evidence="2 3">
    <name type="scientific">Albula glossodonta</name>
    <name type="common">roundjaw bonefish</name>
    <dbReference type="NCBI Taxonomy" id="121402"/>
    <lineage>
        <taxon>Eukaryota</taxon>
        <taxon>Metazoa</taxon>
        <taxon>Chordata</taxon>
        <taxon>Craniata</taxon>
        <taxon>Vertebrata</taxon>
        <taxon>Euteleostomi</taxon>
        <taxon>Actinopterygii</taxon>
        <taxon>Neopterygii</taxon>
        <taxon>Teleostei</taxon>
        <taxon>Albuliformes</taxon>
        <taxon>Albulidae</taxon>
        <taxon>Albula</taxon>
    </lineage>
</organism>
<reference evidence="2" key="1">
    <citation type="thesis" date="2021" institute="BYU ScholarsArchive" country="Provo, UT, USA">
        <title>Applications of and Algorithms for Genome Assembly and Genomic Analyses with an Emphasis on Marine Teleosts.</title>
        <authorList>
            <person name="Pickett B.D."/>
        </authorList>
    </citation>
    <scope>NUCLEOTIDE SEQUENCE</scope>
    <source>
        <strain evidence="2">HI-2016</strain>
    </source>
</reference>
<name>A0A8T2N6Y9_9TELE</name>
<gene>
    <name evidence="2" type="ORF">JZ751_004232</name>
</gene>
<feature type="compositionally biased region" description="Basic and acidic residues" evidence="1">
    <location>
        <begin position="19"/>
        <end position="29"/>
    </location>
</feature>
<dbReference type="Proteomes" id="UP000824540">
    <property type="component" value="Unassembled WGS sequence"/>
</dbReference>
<dbReference type="AlphaFoldDB" id="A0A8T2N6Y9"/>
<evidence type="ECO:0000313" key="3">
    <source>
        <dbReference type="Proteomes" id="UP000824540"/>
    </source>
</evidence>
<sequence length="58" mass="6625">MPKNRKTSGRRQAPYARLIKNDRQKDDALRNGVPEPTIRLNYGDNVGVTNKPDAHPRK</sequence>
<evidence type="ECO:0000313" key="2">
    <source>
        <dbReference type="EMBL" id="KAG9335716.1"/>
    </source>
</evidence>
<dbReference type="EMBL" id="JAFBMS010000112">
    <property type="protein sequence ID" value="KAG9335716.1"/>
    <property type="molecule type" value="Genomic_DNA"/>
</dbReference>
<comment type="caution">
    <text evidence="2">The sequence shown here is derived from an EMBL/GenBank/DDBJ whole genome shotgun (WGS) entry which is preliminary data.</text>
</comment>
<feature type="region of interest" description="Disordered" evidence="1">
    <location>
        <begin position="1"/>
        <end position="58"/>
    </location>
</feature>
<accession>A0A8T2N6Y9</accession>
<protein>
    <submittedName>
        <fullName evidence="2">Uncharacterized protein</fullName>
    </submittedName>
</protein>
<proteinExistence type="predicted"/>
<keyword evidence="3" id="KW-1185">Reference proteome</keyword>
<evidence type="ECO:0000256" key="1">
    <source>
        <dbReference type="SAM" id="MobiDB-lite"/>
    </source>
</evidence>
<feature type="non-terminal residue" evidence="2">
    <location>
        <position position="58"/>
    </location>
</feature>